<protein>
    <recommendedName>
        <fullName evidence="3">YhfH family protein</fullName>
    </recommendedName>
</protein>
<keyword evidence="2" id="KW-1185">Reference proteome</keyword>
<accession>A0A0B5AKT2</accession>
<reference evidence="1 2" key="1">
    <citation type="submission" date="2014-08" db="EMBL/GenBank/DDBJ databases">
        <title>Complete genome of a marine bacteria Jeotgalibacillus malaysiensis.</title>
        <authorList>
            <person name="Yaakop A.S."/>
            <person name="Chan K.-G."/>
            <person name="Goh K.M."/>
        </authorList>
    </citation>
    <scope>NUCLEOTIDE SEQUENCE [LARGE SCALE GENOMIC DNA]</scope>
    <source>
        <strain evidence="1 2">D5</strain>
    </source>
</reference>
<dbReference type="Pfam" id="PF14149">
    <property type="entry name" value="YhfH"/>
    <property type="match status" value="1"/>
</dbReference>
<evidence type="ECO:0008006" key="3">
    <source>
        <dbReference type="Google" id="ProtNLM"/>
    </source>
</evidence>
<name>A0A0B5AKT2_9BACL</name>
<dbReference type="BioCyc" id="JESP1508404:G14D9-10608-MONOMER"/>
<evidence type="ECO:0000313" key="2">
    <source>
        <dbReference type="Proteomes" id="UP000031449"/>
    </source>
</evidence>
<dbReference type="STRING" id="1508404.JMA_13540"/>
<dbReference type="InterPro" id="IPR025432">
    <property type="entry name" value="YhfH-like"/>
</dbReference>
<proteinExistence type="predicted"/>
<dbReference type="HOGENOM" id="CLU_213663_0_0_9"/>
<organism evidence="1 2">
    <name type="scientific">Jeotgalibacillus malaysiensis</name>
    <dbReference type="NCBI Taxonomy" id="1508404"/>
    <lineage>
        <taxon>Bacteria</taxon>
        <taxon>Bacillati</taxon>
        <taxon>Bacillota</taxon>
        <taxon>Bacilli</taxon>
        <taxon>Bacillales</taxon>
        <taxon>Caryophanaceae</taxon>
        <taxon>Jeotgalibacillus</taxon>
    </lineage>
</organism>
<dbReference type="AlphaFoldDB" id="A0A0B5AKT2"/>
<dbReference type="KEGG" id="jeo:JMA_13540"/>
<evidence type="ECO:0000313" key="1">
    <source>
        <dbReference type="EMBL" id="AJD90671.1"/>
    </source>
</evidence>
<sequence length="44" mass="4958">MIMLENVMEFFRNLPPKKCASCGEHMEEQAEAYTTVCSKCAGTQ</sequence>
<dbReference type="Proteomes" id="UP000031449">
    <property type="component" value="Chromosome"/>
</dbReference>
<dbReference type="EMBL" id="CP009416">
    <property type="protein sequence ID" value="AJD90671.1"/>
    <property type="molecule type" value="Genomic_DNA"/>
</dbReference>
<gene>
    <name evidence="1" type="ORF">JMA_13540</name>
</gene>